<dbReference type="GO" id="GO:0033214">
    <property type="term" value="P:siderophore-iron import into cell"/>
    <property type="evidence" value="ECO:0007669"/>
    <property type="project" value="TreeGrafter"/>
</dbReference>
<protein>
    <submittedName>
        <fullName evidence="9">Iron complex transport system permease protein</fullName>
    </submittedName>
</protein>
<feature type="transmembrane region" description="Helical" evidence="8">
    <location>
        <begin position="296"/>
        <end position="314"/>
    </location>
</feature>
<evidence type="ECO:0000256" key="7">
    <source>
        <dbReference type="ARBA" id="ARBA00023136"/>
    </source>
</evidence>
<feature type="transmembrane region" description="Helical" evidence="8">
    <location>
        <begin position="181"/>
        <end position="200"/>
    </location>
</feature>
<organism evidence="9 10">
    <name type="scientific">Faunimonas pinastri</name>
    <dbReference type="NCBI Taxonomy" id="1855383"/>
    <lineage>
        <taxon>Bacteria</taxon>
        <taxon>Pseudomonadati</taxon>
        <taxon>Pseudomonadota</taxon>
        <taxon>Alphaproteobacteria</taxon>
        <taxon>Hyphomicrobiales</taxon>
        <taxon>Afifellaceae</taxon>
        <taxon>Faunimonas</taxon>
    </lineage>
</organism>
<evidence type="ECO:0000256" key="8">
    <source>
        <dbReference type="SAM" id="Phobius"/>
    </source>
</evidence>
<comment type="similarity">
    <text evidence="2">Belongs to the binding-protein-dependent transport system permease family. FecCD subfamily.</text>
</comment>
<feature type="transmembrane region" description="Helical" evidence="8">
    <location>
        <begin position="54"/>
        <end position="75"/>
    </location>
</feature>
<dbReference type="SUPFAM" id="SSF81345">
    <property type="entry name" value="ABC transporter involved in vitamin B12 uptake, BtuC"/>
    <property type="match status" value="1"/>
</dbReference>
<dbReference type="GO" id="GO:0022857">
    <property type="term" value="F:transmembrane transporter activity"/>
    <property type="evidence" value="ECO:0007669"/>
    <property type="project" value="InterPro"/>
</dbReference>
<sequence>MKRVIVLVALLVVATAASLLIGDVNLGLGALWQGVWGGDGPAALTIRVIRAPRVAVALGAGAALGLSGATLQTLLRNPLAAPDIMGFTSGAGLAILVAITVGLTLPLPLVSAAGGLVAAILVVALAHRPGRATPAATVVLVGLGIGFTTTAIGTFLMTRLPSAGATEAQRWLTGSLAARDWGHACQIWGIGAVLALLLALQVRGLGLLELGNDLAAGLGLRVERTRWMLAATAVALSAAGVAVAGPVPFVALMAGPLGTRMTGAQRPGTRLTSAAAAGAGVMLLADLVARAGIPGLQLPIGVMTGALGAPYLLWRLSREIERGEL</sequence>
<reference evidence="9 10" key="1">
    <citation type="submission" date="2016-10" db="EMBL/GenBank/DDBJ databases">
        <authorList>
            <person name="de Groot N.N."/>
        </authorList>
    </citation>
    <scope>NUCLEOTIDE SEQUENCE [LARGE SCALE GENOMIC DNA]</scope>
    <source>
        <strain evidence="9 10">A52C2</strain>
    </source>
</reference>
<feature type="transmembrane region" description="Helical" evidence="8">
    <location>
        <begin position="227"/>
        <end position="251"/>
    </location>
</feature>
<dbReference type="Pfam" id="PF01032">
    <property type="entry name" value="FecCD"/>
    <property type="match status" value="1"/>
</dbReference>
<evidence type="ECO:0000313" key="9">
    <source>
        <dbReference type="EMBL" id="SER11284.1"/>
    </source>
</evidence>
<dbReference type="PANTHER" id="PTHR30472">
    <property type="entry name" value="FERRIC ENTEROBACTIN TRANSPORT SYSTEM PERMEASE PROTEIN"/>
    <property type="match status" value="1"/>
</dbReference>
<dbReference type="OrthoDB" id="9811975at2"/>
<keyword evidence="5 8" id="KW-0812">Transmembrane</keyword>
<dbReference type="PANTHER" id="PTHR30472:SF24">
    <property type="entry name" value="FERRIC ENTEROBACTIN TRANSPORT SYSTEM PERMEASE PROTEIN FEPG"/>
    <property type="match status" value="1"/>
</dbReference>
<keyword evidence="7 8" id="KW-0472">Membrane</keyword>
<name>A0A1H9LIQ1_9HYPH</name>
<keyword evidence="3" id="KW-0813">Transport</keyword>
<evidence type="ECO:0000256" key="3">
    <source>
        <dbReference type="ARBA" id="ARBA00022448"/>
    </source>
</evidence>
<dbReference type="EMBL" id="FOFG01000011">
    <property type="protein sequence ID" value="SER11284.1"/>
    <property type="molecule type" value="Genomic_DNA"/>
</dbReference>
<dbReference type="Proteomes" id="UP000199647">
    <property type="component" value="Unassembled WGS sequence"/>
</dbReference>
<dbReference type="AlphaFoldDB" id="A0A1H9LIQ1"/>
<evidence type="ECO:0000256" key="5">
    <source>
        <dbReference type="ARBA" id="ARBA00022692"/>
    </source>
</evidence>
<proteinExistence type="inferred from homology"/>
<evidence type="ECO:0000256" key="1">
    <source>
        <dbReference type="ARBA" id="ARBA00004651"/>
    </source>
</evidence>
<dbReference type="InterPro" id="IPR037294">
    <property type="entry name" value="ABC_BtuC-like"/>
</dbReference>
<dbReference type="STRING" id="1855383.SAMN05216548_111108"/>
<keyword evidence="6 8" id="KW-1133">Transmembrane helix</keyword>
<dbReference type="CDD" id="cd06550">
    <property type="entry name" value="TM_ABC_iron-siderophores_like"/>
    <property type="match status" value="1"/>
</dbReference>
<dbReference type="GO" id="GO:0005886">
    <property type="term" value="C:plasma membrane"/>
    <property type="evidence" value="ECO:0007669"/>
    <property type="project" value="UniProtKB-SubCell"/>
</dbReference>
<dbReference type="InterPro" id="IPR000522">
    <property type="entry name" value="ABC_transptr_permease_BtuC"/>
</dbReference>
<comment type="subcellular location">
    <subcellularLocation>
        <location evidence="1">Cell membrane</location>
        <topology evidence="1">Multi-pass membrane protein</topology>
    </subcellularLocation>
</comment>
<evidence type="ECO:0000256" key="2">
    <source>
        <dbReference type="ARBA" id="ARBA00007935"/>
    </source>
</evidence>
<dbReference type="RefSeq" id="WP_092497828.1">
    <property type="nucleotide sequence ID" value="NZ_FOFG01000011.1"/>
</dbReference>
<accession>A0A1H9LIQ1</accession>
<feature type="transmembrane region" description="Helical" evidence="8">
    <location>
        <begin position="84"/>
        <end position="103"/>
    </location>
</feature>
<dbReference type="Gene3D" id="1.10.3470.10">
    <property type="entry name" value="ABC transporter involved in vitamin B12 uptake, BtuC"/>
    <property type="match status" value="1"/>
</dbReference>
<gene>
    <name evidence="9" type="ORF">SAMN05216548_111108</name>
</gene>
<keyword evidence="4" id="KW-1003">Cell membrane</keyword>
<evidence type="ECO:0000256" key="4">
    <source>
        <dbReference type="ARBA" id="ARBA00022475"/>
    </source>
</evidence>
<feature type="transmembrane region" description="Helical" evidence="8">
    <location>
        <begin position="138"/>
        <end position="161"/>
    </location>
</feature>
<evidence type="ECO:0000313" key="10">
    <source>
        <dbReference type="Proteomes" id="UP000199647"/>
    </source>
</evidence>
<evidence type="ECO:0000256" key="6">
    <source>
        <dbReference type="ARBA" id="ARBA00022989"/>
    </source>
</evidence>
<feature type="transmembrane region" description="Helical" evidence="8">
    <location>
        <begin position="109"/>
        <end position="126"/>
    </location>
</feature>
<keyword evidence="10" id="KW-1185">Reference proteome</keyword>